<gene>
    <name evidence="2" type="ORF">ANME2D_00108</name>
</gene>
<dbReference type="Pfam" id="PF03576">
    <property type="entry name" value="Peptidase_S58"/>
    <property type="match status" value="1"/>
</dbReference>
<dbReference type="PATRIC" id="fig|1392998.3.peg.469"/>
<evidence type="ECO:0000313" key="2">
    <source>
        <dbReference type="EMBL" id="KCZ73049.1"/>
    </source>
</evidence>
<dbReference type="Gene3D" id="3.60.70.12">
    <property type="entry name" value="L-amino peptidase D-ALA esterase/amidase"/>
    <property type="match status" value="1"/>
</dbReference>
<protein>
    <submittedName>
        <fullName evidence="2">L-aminopeptidase/D-esterase</fullName>
    </submittedName>
</protein>
<dbReference type="SUPFAM" id="SSF56266">
    <property type="entry name" value="DmpA/ArgJ-like"/>
    <property type="match status" value="1"/>
</dbReference>
<dbReference type="InterPro" id="IPR016117">
    <property type="entry name" value="ArgJ-like_dom_sf"/>
</dbReference>
<accession>A0A062VBI5</accession>
<dbReference type="AlphaFoldDB" id="A0A062VBI5"/>
<dbReference type="CDD" id="cd02252">
    <property type="entry name" value="nylC_like"/>
    <property type="match status" value="1"/>
</dbReference>
<evidence type="ECO:0000256" key="1">
    <source>
        <dbReference type="ARBA" id="ARBA00007068"/>
    </source>
</evidence>
<dbReference type="PANTHER" id="PTHR36512">
    <property type="entry name" value="D-AMINOPEPTIDASE"/>
    <property type="match status" value="1"/>
</dbReference>
<keyword evidence="2" id="KW-0378">Hydrolase</keyword>
<dbReference type="GO" id="GO:0004177">
    <property type="term" value="F:aminopeptidase activity"/>
    <property type="evidence" value="ECO:0007669"/>
    <property type="project" value="UniProtKB-KW"/>
</dbReference>
<dbReference type="InterPro" id="IPR005321">
    <property type="entry name" value="Peptidase_S58_DmpA"/>
</dbReference>
<comment type="caution">
    <text evidence="2">The sequence shown here is derived from an EMBL/GenBank/DDBJ whole genome shotgun (WGS) entry which is preliminary data.</text>
</comment>
<dbReference type="OrthoDB" id="36432at2157"/>
<dbReference type="Proteomes" id="UP000027153">
    <property type="component" value="Unassembled WGS sequence"/>
</dbReference>
<dbReference type="EMBL" id="JMIY01000001">
    <property type="protein sequence ID" value="KCZ73049.1"/>
    <property type="molecule type" value="Genomic_DNA"/>
</dbReference>
<keyword evidence="3" id="KW-1185">Reference proteome</keyword>
<dbReference type="RefSeq" id="WP_048088250.1">
    <property type="nucleotide sequence ID" value="NZ_JMIY01000001.1"/>
</dbReference>
<name>A0A062VBI5_9EURY</name>
<comment type="similarity">
    <text evidence="1">Belongs to the peptidase S58 family.</text>
</comment>
<organism evidence="2 3">
    <name type="scientific">Candidatus Methanoperedens nitratireducens</name>
    <dbReference type="NCBI Taxonomy" id="1392998"/>
    <lineage>
        <taxon>Archaea</taxon>
        <taxon>Methanobacteriati</taxon>
        <taxon>Methanobacteriota</taxon>
        <taxon>Stenosarchaea group</taxon>
        <taxon>Methanomicrobia</taxon>
        <taxon>Methanosarcinales</taxon>
        <taxon>ANME-2 cluster</taxon>
        <taxon>Candidatus Methanoperedentaceae</taxon>
        <taxon>Candidatus Methanoperedens</taxon>
    </lineage>
</organism>
<proteinExistence type="inferred from homology"/>
<keyword evidence="2" id="KW-0645">Protease</keyword>
<keyword evidence="2" id="KW-0031">Aminopeptidase</keyword>
<evidence type="ECO:0000313" key="3">
    <source>
        <dbReference type="Proteomes" id="UP000027153"/>
    </source>
</evidence>
<reference evidence="2 3" key="1">
    <citation type="journal article" date="2013" name="Nature">
        <title>Anaerobic oxidation of methane coupled to nitrate reduction in a novel archaeal lineage.</title>
        <authorList>
            <person name="Haroon M.F."/>
            <person name="Hu S."/>
            <person name="Shi Y."/>
            <person name="Imelfort M."/>
            <person name="Keller J."/>
            <person name="Hugenholtz P."/>
            <person name="Yuan Z."/>
            <person name="Tyson G.W."/>
        </authorList>
    </citation>
    <scope>NUCLEOTIDE SEQUENCE [LARGE SCALE GENOMIC DNA]</scope>
    <source>
        <strain evidence="2 3">ANME-2d</strain>
    </source>
</reference>
<dbReference type="PANTHER" id="PTHR36512:SF3">
    <property type="entry name" value="BLR5678 PROTEIN"/>
    <property type="match status" value="1"/>
</dbReference>
<sequence>MNKCKEIPGVRVGHAQDFEAATGCTVVLIQEGAICGVDQRGGAPSTRQTDSLRPIHLVEQVHAVLLTGGSAFGLAAADGVMHWLEERHIGLDTGVMRVPIVPAAALFDLRIGRADIRPDAAMGYAACDAATEDFSSRAGTVGAGTGATVGGILGMAGRMKGGLGTAVIELVPDLLVGALFAVNCFGDVVNPASGKILAGALKLPEGTFANTLQMLSKMPHSFTGVVSNTVIGVIVTNAELTRGDANKVAQMAHDGLARAVRPAHTMFDGDTIFALSTGKGQIANVNAIGSFAAEASAQAIVNAVQEATSLWDVPALRDLSLHQLHQ</sequence>